<keyword evidence="3 5" id="KW-0862">Zinc</keyword>
<keyword evidence="9" id="KW-1185">Reference proteome</keyword>
<dbReference type="InterPro" id="IPR011032">
    <property type="entry name" value="GroES-like_sf"/>
</dbReference>
<comment type="similarity">
    <text evidence="5">Belongs to the zinc-containing alcohol dehydrogenase family.</text>
</comment>
<dbReference type="Pfam" id="PF08240">
    <property type="entry name" value="ADH_N"/>
    <property type="match status" value="1"/>
</dbReference>
<evidence type="ECO:0000256" key="3">
    <source>
        <dbReference type="ARBA" id="ARBA00022833"/>
    </source>
</evidence>
<dbReference type="InterPro" id="IPR002328">
    <property type="entry name" value="ADH_Zn_CS"/>
</dbReference>
<dbReference type="Gene3D" id="3.90.180.10">
    <property type="entry name" value="Medium-chain alcohol dehydrogenases, catalytic domain"/>
    <property type="match status" value="1"/>
</dbReference>
<dbReference type="GO" id="GO:0016491">
    <property type="term" value="F:oxidoreductase activity"/>
    <property type="evidence" value="ECO:0007669"/>
    <property type="project" value="UniProtKB-KW"/>
</dbReference>
<evidence type="ECO:0000259" key="6">
    <source>
        <dbReference type="Pfam" id="PF00107"/>
    </source>
</evidence>
<dbReference type="SUPFAM" id="SSF51735">
    <property type="entry name" value="NAD(P)-binding Rossmann-fold domains"/>
    <property type="match status" value="1"/>
</dbReference>
<organism evidence="8 9">
    <name type="scientific">Hyalangium rubrum</name>
    <dbReference type="NCBI Taxonomy" id="3103134"/>
    <lineage>
        <taxon>Bacteria</taxon>
        <taxon>Pseudomonadati</taxon>
        <taxon>Myxococcota</taxon>
        <taxon>Myxococcia</taxon>
        <taxon>Myxococcales</taxon>
        <taxon>Cystobacterineae</taxon>
        <taxon>Archangiaceae</taxon>
        <taxon>Hyalangium</taxon>
    </lineage>
</organism>
<comment type="cofactor">
    <cofactor evidence="1 5">
        <name>Zn(2+)</name>
        <dbReference type="ChEBI" id="CHEBI:29105"/>
    </cofactor>
</comment>
<comment type="caution">
    <text evidence="8">The sequence shown here is derived from an EMBL/GenBank/DDBJ whole genome shotgun (WGS) entry which is preliminary data.</text>
</comment>
<evidence type="ECO:0000256" key="4">
    <source>
        <dbReference type="ARBA" id="ARBA00023002"/>
    </source>
</evidence>
<dbReference type="PROSITE" id="PS00059">
    <property type="entry name" value="ADH_ZINC"/>
    <property type="match status" value="1"/>
</dbReference>
<dbReference type="EC" id="1.1.1.-" evidence="8"/>
<gene>
    <name evidence="8" type="ORF">SYV04_22010</name>
</gene>
<dbReference type="PANTHER" id="PTHR42813:SF2">
    <property type="entry name" value="DEHYDROGENASE, ZINC-CONTAINING, PUTATIVE (AFU_ORTHOLOGUE AFUA_2G02810)-RELATED"/>
    <property type="match status" value="1"/>
</dbReference>
<evidence type="ECO:0000256" key="1">
    <source>
        <dbReference type="ARBA" id="ARBA00001947"/>
    </source>
</evidence>
<name>A0ABU5H7M3_9BACT</name>
<dbReference type="PANTHER" id="PTHR42813">
    <property type="entry name" value="ZINC-TYPE ALCOHOL DEHYDROGENASE-LIKE"/>
    <property type="match status" value="1"/>
</dbReference>
<dbReference type="Proteomes" id="UP001291309">
    <property type="component" value="Unassembled WGS sequence"/>
</dbReference>
<dbReference type="InterPro" id="IPR013149">
    <property type="entry name" value="ADH-like_C"/>
</dbReference>
<evidence type="ECO:0000313" key="9">
    <source>
        <dbReference type="Proteomes" id="UP001291309"/>
    </source>
</evidence>
<evidence type="ECO:0000256" key="2">
    <source>
        <dbReference type="ARBA" id="ARBA00022723"/>
    </source>
</evidence>
<dbReference type="InterPro" id="IPR013154">
    <property type="entry name" value="ADH-like_N"/>
</dbReference>
<evidence type="ECO:0000259" key="7">
    <source>
        <dbReference type="Pfam" id="PF08240"/>
    </source>
</evidence>
<protein>
    <submittedName>
        <fullName evidence="8">Zinc-dependent alcohol dehydrogenase</fullName>
        <ecNumber evidence="8">1.1.1.-</ecNumber>
    </submittedName>
</protein>
<dbReference type="CDD" id="cd08283">
    <property type="entry name" value="FDH_like_1"/>
    <property type="match status" value="1"/>
</dbReference>
<proteinExistence type="inferred from homology"/>
<dbReference type="Pfam" id="PF00107">
    <property type="entry name" value="ADH_zinc_N"/>
    <property type="match status" value="1"/>
</dbReference>
<sequence length="384" mass="41657">MRALTYQGPYRVKVENKPDPHIEHGQDVVLKVTRSAICGSDLHLLHGLIADTRIGCTFGHEFTGVVEEVGHEVKQLRKGDRVVVPFNISCGACFYCQRGLTALCESSNPASDVASGVYGYSHTTGGFEGGQAQYVRVPFADVGPMKIPDDMDDESVLFLSDILPTGYQGAEMAQIRPGDTVVVFGCGPVGLFAMQSAWLMGAKRVIGVDHVPYRLAFAEQYAKVETVNFKEVDDVVMHLRELCGGRGPDSCVDAVGMEADGSKMHNLLGLGLKMEAGSPTALNWCISTVRKGGTVSIIGVYGPPWNLVPIGTAMNKGLTLRMNQCNVRRYMPHLLEHIRAGRIDTKGIITHRFPLEDAPHAYHLFAQKRDGCVKCVLTPNGASA</sequence>
<dbReference type="Gene3D" id="3.40.50.720">
    <property type="entry name" value="NAD(P)-binding Rossmann-like Domain"/>
    <property type="match status" value="1"/>
</dbReference>
<dbReference type="InterPro" id="IPR036291">
    <property type="entry name" value="NAD(P)-bd_dom_sf"/>
</dbReference>
<reference evidence="8 9" key="1">
    <citation type="submission" date="2023-12" db="EMBL/GenBank/DDBJ databases">
        <title>the genome sequence of Hyalangium sp. s54d21.</title>
        <authorList>
            <person name="Zhang X."/>
        </authorList>
    </citation>
    <scope>NUCLEOTIDE SEQUENCE [LARGE SCALE GENOMIC DNA]</scope>
    <source>
        <strain evidence="9">s54d21</strain>
    </source>
</reference>
<dbReference type="RefSeq" id="WP_321547825.1">
    <property type="nucleotide sequence ID" value="NZ_JAXIVS010000007.1"/>
</dbReference>
<keyword evidence="2 5" id="KW-0479">Metal-binding</keyword>
<evidence type="ECO:0000256" key="5">
    <source>
        <dbReference type="RuleBase" id="RU361277"/>
    </source>
</evidence>
<feature type="domain" description="Alcohol dehydrogenase-like N-terminal" evidence="7">
    <location>
        <begin position="26"/>
        <end position="144"/>
    </location>
</feature>
<feature type="domain" description="Alcohol dehydrogenase-like C-terminal" evidence="6">
    <location>
        <begin position="188"/>
        <end position="260"/>
    </location>
</feature>
<accession>A0ABU5H7M3</accession>
<keyword evidence="4 8" id="KW-0560">Oxidoreductase</keyword>
<dbReference type="EMBL" id="JAXIVS010000007">
    <property type="protein sequence ID" value="MDY7229104.1"/>
    <property type="molecule type" value="Genomic_DNA"/>
</dbReference>
<dbReference type="SUPFAM" id="SSF50129">
    <property type="entry name" value="GroES-like"/>
    <property type="match status" value="1"/>
</dbReference>
<evidence type="ECO:0000313" key="8">
    <source>
        <dbReference type="EMBL" id="MDY7229104.1"/>
    </source>
</evidence>